<dbReference type="EMBL" id="ADNV01000259">
    <property type="protein sequence ID" value="EFG76544.1"/>
    <property type="molecule type" value="Genomic_DNA"/>
</dbReference>
<dbReference type="Gene3D" id="3.90.230.10">
    <property type="entry name" value="Creatinase/methionine aminopeptidase superfamily"/>
    <property type="match status" value="1"/>
</dbReference>
<dbReference type="eggNOG" id="COG0006">
    <property type="taxonomic scope" value="Bacteria"/>
</dbReference>
<dbReference type="Pfam" id="PF00557">
    <property type="entry name" value="Peptidase_M24"/>
    <property type="match status" value="1"/>
</dbReference>
<dbReference type="InterPro" id="IPR000994">
    <property type="entry name" value="Pept_M24"/>
</dbReference>
<gene>
    <name evidence="2" type="ORF">HMPREF0591_3545</name>
</gene>
<feature type="domain" description="Peptidase M24" evidence="1">
    <location>
        <begin position="27"/>
        <end position="188"/>
    </location>
</feature>
<evidence type="ECO:0000313" key="3">
    <source>
        <dbReference type="Proteomes" id="UP000003653"/>
    </source>
</evidence>
<dbReference type="InterPro" id="IPR050659">
    <property type="entry name" value="Peptidase_M24B"/>
</dbReference>
<proteinExistence type="predicted"/>
<keyword evidence="2" id="KW-0378">Hydrolase</keyword>
<dbReference type="SUPFAM" id="SSF55920">
    <property type="entry name" value="Creatinase/aminopeptidase"/>
    <property type="match status" value="1"/>
</dbReference>
<sequence length="244" mass="27150">MLPVCGDTIARVGASAAEEEVRVDRLLDAQARAARLFAEIERRAMIRPGVTEKQLSDEINRLAADLLGVTRHWHRRIVRAGENTLQPFSERPPDRAVADGDIVFLDLGPIFAEWEADFGRTFVLSDDPHKTAVRDALPRVWQAGREYFDGHPDVTGAELYDFVVGVAHAEGFAFASPIAGHLVGEFPHRKIAGPGVEWYIMPGSHKPMRRTDPAGRACHWILEVHLADRARGFGGFYEQLLDLP</sequence>
<accession>D5PBK1</accession>
<dbReference type="CDD" id="cd01066">
    <property type="entry name" value="APP_MetAP"/>
    <property type="match status" value="1"/>
</dbReference>
<dbReference type="GO" id="GO:0016787">
    <property type="term" value="F:hydrolase activity"/>
    <property type="evidence" value="ECO:0007669"/>
    <property type="project" value="UniProtKB-KW"/>
</dbReference>
<keyword evidence="3" id="KW-1185">Reference proteome</keyword>
<organism evidence="2 3">
    <name type="scientific">Mycobacterium parascrofulaceum ATCC BAA-614</name>
    <dbReference type="NCBI Taxonomy" id="525368"/>
    <lineage>
        <taxon>Bacteria</taxon>
        <taxon>Bacillati</taxon>
        <taxon>Actinomycetota</taxon>
        <taxon>Actinomycetes</taxon>
        <taxon>Mycobacteriales</taxon>
        <taxon>Mycobacteriaceae</taxon>
        <taxon>Mycobacterium</taxon>
        <taxon>Mycobacterium simiae complex</taxon>
    </lineage>
</organism>
<dbReference type="PANTHER" id="PTHR46112:SF8">
    <property type="entry name" value="CYTOPLASMIC PEPTIDASE PEPQ-RELATED"/>
    <property type="match status" value="1"/>
</dbReference>
<comment type="caution">
    <text evidence="2">The sequence shown here is derived from an EMBL/GenBank/DDBJ whole genome shotgun (WGS) entry which is preliminary data.</text>
</comment>
<name>D5PBK1_9MYCO</name>
<dbReference type="Proteomes" id="UP000003653">
    <property type="component" value="Unassembled WGS sequence"/>
</dbReference>
<dbReference type="RefSeq" id="WP_007167577.1">
    <property type="nucleotide sequence ID" value="NZ_GG770553.1"/>
</dbReference>
<dbReference type="AlphaFoldDB" id="D5PBK1"/>
<dbReference type="EC" id="3.4.-.-" evidence="2"/>
<evidence type="ECO:0000259" key="1">
    <source>
        <dbReference type="Pfam" id="PF00557"/>
    </source>
</evidence>
<evidence type="ECO:0000313" key="2">
    <source>
        <dbReference type="EMBL" id="EFG76544.1"/>
    </source>
</evidence>
<protein>
    <submittedName>
        <fullName evidence="2">Peptidase, M24 family</fullName>
        <ecNumber evidence="2">3.4.-.-</ecNumber>
    </submittedName>
</protein>
<dbReference type="InterPro" id="IPR036005">
    <property type="entry name" value="Creatinase/aminopeptidase-like"/>
</dbReference>
<reference evidence="2 3" key="1">
    <citation type="submission" date="2010-04" db="EMBL/GenBank/DDBJ databases">
        <authorList>
            <person name="Muzny D."/>
            <person name="Qin X."/>
            <person name="Deng J."/>
            <person name="Jiang H."/>
            <person name="Liu Y."/>
            <person name="Qu J."/>
            <person name="Song X.-Z."/>
            <person name="Zhang L."/>
            <person name="Thornton R."/>
            <person name="Coyle M."/>
            <person name="Francisco L."/>
            <person name="Jackson L."/>
            <person name="Javaid M."/>
            <person name="Korchina V."/>
            <person name="Kovar C."/>
            <person name="Mata R."/>
            <person name="Mathew T."/>
            <person name="Ngo R."/>
            <person name="Nguyen L."/>
            <person name="Nguyen N."/>
            <person name="Okwuonu G."/>
            <person name="Ongeri F."/>
            <person name="Pham C."/>
            <person name="Simmons D."/>
            <person name="Wilczek-Boney K."/>
            <person name="Hale W."/>
            <person name="Jakkamsetti A."/>
            <person name="Pham P."/>
            <person name="Ruth R."/>
            <person name="San Lucas F."/>
            <person name="Warren J."/>
            <person name="Zhang J."/>
            <person name="Zhao Z."/>
            <person name="Zhou C."/>
            <person name="Zhu D."/>
            <person name="Lee S."/>
            <person name="Bess C."/>
            <person name="Blankenburg K."/>
            <person name="Forbes L."/>
            <person name="Fu Q."/>
            <person name="Gubbala S."/>
            <person name="Hirani K."/>
            <person name="Jayaseelan J.C."/>
            <person name="Lara F."/>
            <person name="Munidasa M."/>
            <person name="Palculict T."/>
            <person name="Patil S."/>
            <person name="Pu L.-L."/>
            <person name="Saada N."/>
            <person name="Tang L."/>
            <person name="Weissenberger G."/>
            <person name="Zhu Y."/>
            <person name="Hemphill L."/>
            <person name="Shang Y."/>
            <person name="Youmans B."/>
            <person name="Ayvaz T."/>
            <person name="Ross M."/>
            <person name="Santibanez J."/>
            <person name="Aqrawi P."/>
            <person name="Gross S."/>
            <person name="Joshi V."/>
            <person name="Fowler G."/>
            <person name="Nazareth L."/>
            <person name="Reid J."/>
            <person name="Worley K."/>
            <person name="Petrosino J."/>
            <person name="Highlander S."/>
            <person name="Gibbs R."/>
        </authorList>
    </citation>
    <scope>NUCLEOTIDE SEQUENCE [LARGE SCALE GENOMIC DNA]</scope>
    <source>
        <strain evidence="2 3">ATCC BAA-614</strain>
    </source>
</reference>
<dbReference type="PANTHER" id="PTHR46112">
    <property type="entry name" value="AMINOPEPTIDASE"/>
    <property type="match status" value="1"/>
</dbReference>
<dbReference type="HOGENOM" id="CLU_072757_0_0_11"/>